<organism evidence="1 2">
    <name type="scientific">Metapseudomonas boanensis</name>
    <dbReference type="NCBI Taxonomy" id="2822138"/>
    <lineage>
        <taxon>Bacteria</taxon>
        <taxon>Pseudomonadati</taxon>
        <taxon>Pseudomonadota</taxon>
        <taxon>Gammaproteobacteria</taxon>
        <taxon>Pseudomonadales</taxon>
        <taxon>Pseudomonadaceae</taxon>
        <taxon>Metapseudomonas</taxon>
    </lineage>
</organism>
<dbReference type="InterPro" id="IPR036573">
    <property type="entry name" value="CBM_sf_5/12"/>
</dbReference>
<dbReference type="EMBL" id="JAGTIS010000011">
    <property type="protein sequence ID" value="MBT8768222.1"/>
    <property type="molecule type" value="Genomic_DNA"/>
</dbReference>
<dbReference type="Proteomes" id="UP001519667">
    <property type="component" value="Unassembled WGS sequence"/>
</dbReference>
<gene>
    <name evidence="1" type="ORF">J7302_19115</name>
</gene>
<dbReference type="Gene3D" id="2.10.10.20">
    <property type="entry name" value="Carbohydrate-binding module superfamily 5/12"/>
    <property type="match status" value="1"/>
</dbReference>
<dbReference type="RefSeq" id="WP_215378319.1">
    <property type="nucleotide sequence ID" value="NZ_JAGTIS010000011.1"/>
</dbReference>
<name>A0ABS5XKL9_9GAMM</name>
<dbReference type="SUPFAM" id="SSF51055">
    <property type="entry name" value="Carbohydrate binding domain"/>
    <property type="match status" value="1"/>
</dbReference>
<reference evidence="1 2" key="1">
    <citation type="submission" date="2021-04" db="EMBL/GenBank/DDBJ databases">
        <title>Pseudomonas boanensis sp. nov., a bacterium isolated from river water used for household purposes in Boane District, Mozambique.</title>
        <authorList>
            <person name="Nicklasson M."/>
            <person name="Martin-Rodriguez A.J."/>
            <person name="Thorell K."/>
            <person name="Neves L."/>
            <person name="Mussagy A."/>
            <person name="Rydberg H.A."/>
            <person name="Hernroth B."/>
            <person name="Svensson-Stadler L."/>
            <person name="Sjoling A."/>
        </authorList>
    </citation>
    <scope>NUCLEOTIDE SEQUENCE [LARGE SCALE GENOMIC DNA]</scope>
    <source>
        <strain evidence="1 2">DB1</strain>
    </source>
</reference>
<evidence type="ECO:0000313" key="1">
    <source>
        <dbReference type="EMBL" id="MBT8768222.1"/>
    </source>
</evidence>
<proteinExistence type="predicted"/>
<evidence type="ECO:0000313" key="2">
    <source>
        <dbReference type="Proteomes" id="UP001519667"/>
    </source>
</evidence>
<keyword evidence="2" id="KW-1185">Reference proteome</keyword>
<sequence length="53" mass="6102">MESERRVPDADNVQWKGREYLARWWTRGNEPGNPAFIGLDGSGKVWRDEGACH</sequence>
<protein>
    <submittedName>
        <fullName evidence="1">Uncharacterized protein</fullName>
    </submittedName>
</protein>
<dbReference type="CDD" id="cd12215">
    <property type="entry name" value="ChiC_BD"/>
    <property type="match status" value="1"/>
</dbReference>
<accession>A0ABS5XKL9</accession>
<comment type="caution">
    <text evidence="1">The sequence shown here is derived from an EMBL/GenBank/DDBJ whole genome shotgun (WGS) entry which is preliminary data.</text>
</comment>